<dbReference type="AlphaFoldDB" id="A7T7R4"/>
<accession>A7T7R4</accession>
<gene>
    <name evidence="1" type="ORF">NEMVEDRAFT_v1g48785</name>
</gene>
<proteinExistence type="predicted"/>
<dbReference type="InParanoid" id="A7T7R4"/>
<reference evidence="1 2" key="1">
    <citation type="journal article" date="2007" name="Science">
        <title>Sea anemone genome reveals ancestral eumetazoan gene repertoire and genomic organization.</title>
        <authorList>
            <person name="Putnam N.H."/>
            <person name="Srivastava M."/>
            <person name="Hellsten U."/>
            <person name="Dirks B."/>
            <person name="Chapman J."/>
            <person name="Salamov A."/>
            <person name="Terry A."/>
            <person name="Shapiro H."/>
            <person name="Lindquist E."/>
            <person name="Kapitonov V.V."/>
            <person name="Jurka J."/>
            <person name="Genikhovich G."/>
            <person name="Grigoriev I.V."/>
            <person name="Lucas S.M."/>
            <person name="Steele R.E."/>
            <person name="Finnerty J.R."/>
            <person name="Technau U."/>
            <person name="Martindale M.Q."/>
            <person name="Rokhsar D.S."/>
        </authorList>
    </citation>
    <scope>NUCLEOTIDE SEQUENCE [LARGE SCALE GENOMIC DNA]</scope>
    <source>
        <strain evidence="2">CH2 X CH6</strain>
    </source>
</reference>
<dbReference type="PhylomeDB" id="A7T7R4"/>
<sequence length="54" mass="6141">REFYATLNAVYGPRSRTSHPVRSKEGTLLADPIEVKGRWVEHFSDLLNLPSDVD</sequence>
<dbReference type="EMBL" id="DS472258">
    <property type="protein sequence ID" value="EDO27986.1"/>
    <property type="molecule type" value="Genomic_DNA"/>
</dbReference>
<dbReference type="Proteomes" id="UP000001593">
    <property type="component" value="Unassembled WGS sequence"/>
</dbReference>
<feature type="non-terminal residue" evidence="1">
    <location>
        <position position="1"/>
    </location>
</feature>
<name>A7T7R4_NEMVE</name>
<feature type="non-terminal residue" evidence="1">
    <location>
        <position position="54"/>
    </location>
</feature>
<keyword evidence="2" id="KW-1185">Reference proteome</keyword>
<dbReference type="HOGENOM" id="CLU_3056495_0_0_1"/>
<protein>
    <submittedName>
        <fullName evidence="1">Uncharacterized protein</fullName>
    </submittedName>
</protein>
<evidence type="ECO:0000313" key="1">
    <source>
        <dbReference type="EMBL" id="EDO27986.1"/>
    </source>
</evidence>
<organism evidence="1 2">
    <name type="scientific">Nematostella vectensis</name>
    <name type="common">Starlet sea anemone</name>
    <dbReference type="NCBI Taxonomy" id="45351"/>
    <lineage>
        <taxon>Eukaryota</taxon>
        <taxon>Metazoa</taxon>
        <taxon>Cnidaria</taxon>
        <taxon>Anthozoa</taxon>
        <taxon>Hexacorallia</taxon>
        <taxon>Actiniaria</taxon>
        <taxon>Edwardsiidae</taxon>
        <taxon>Nematostella</taxon>
    </lineage>
</organism>
<evidence type="ECO:0000313" key="2">
    <source>
        <dbReference type="Proteomes" id="UP000001593"/>
    </source>
</evidence>